<gene>
    <name evidence="1" type="ORF">ABZ921_35015</name>
</gene>
<accession>A0ABV3BXW1</accession>
<evidence type="ECO:0000313" key="1">
    <source>
        <dbReference type="EMBL" id="MEU6825853.1"/>
    </source>
</evidence>
<organism evidence="1 2">
    <name type="scientific">Streptomyces atriruber</name>
    <dbReference type="NCBI Taxonomy" id="545121"/>
    <lineage>
        <taxon>Bacteria</taxon>
        <taxon>Bacillati</taxon>
        <taxon>Actinomycetota</taxon>
        <taxon>Actinomycetes</taxon>
        <taxon>Kitasatosporales</taxon>
        <taxon>Streptomycetaceae</taxon>
        <taxon>Streptomyces</taxon>
    </lineage>
</organism>
<protein>
    <submittedName>
        <fullName evidence="1">Uncharacterized protein</fullName>
    </submittedName>
</protein>
<keyword evidence="2" id="KW-1185">Reference proteome</keyword>
<proteinExistence type="predicted"/>
<dbReference type="Proteomes" id="UP001551176">
    <property type="component" value="Unassembled WGS sequence"/>
</dbReference>
<sequence>MALGVALLAVPTGASLAYESARDEAVERMLLDRIDEADRIVAGLKGQPFGGTTERRYKKALGIYRGLAEDHAGSKAADRLPVSLGAYYKAVAAPYAAGRYCDAVAPLRHLRTVADTFPAFRKDRLDSLGPLGALASWPDDRLATSLYECGSAALGKADANDPLRELLRTFPESDQAAKVGPALRAAIDTRSAALKGSDPCTGVDELRALGRTAEALPGGRVDTDELRDATDRAVERGVYACGVDEFKDSAFTEAAETLTDFARQYPGSAKRDRAEDIAVAAEIAAERPAAGRRLPPAHPSSGGGGTVEFVVANLAPGALEVLYTGPTTGTVKLKDCTSCGIYATKSRGDAACRAGVAKYPRTTLRLPAGDYHFLYKRATVRNRADGAKLSTSYRYTDCSFITRGTAGLGPT</sequence>
<reference evidence="1 2" key="1">
    <citation type="submission" date="2024-06" db="EMBL/GenBank/DDBJ databases">
        <title>The Natural Products Discovery Center: Release of the First 8490 Sequenced Strains for Exploring Actinobacteria Biosynthetic Diversity.</title>
        <authorList>
            <person name="Kalkreuter E."/>
            <person name="Kautsar S.A."/>
            <person name="Yang D."/>
            <person name="Bader C.D."/>
            <person name="Teijaro C.N."/>
            <person name="Fluegel L."/>
            <person name="Davis C.M."/>
            <person name="Simpson J.R."/>
            <person name="Lauterbach L."/>
            <person name="Steele A.D."/>
            <person name="Gui C."/>
            <person name="Meng S."/>
            <person name="Li G."/>
            <person name="Viehrig K."/>
            <person name="Ye F."/>
            <person name="Su P."/>
            <person name="Kiefer A.F."/>
            <person name="Nichols A."/>
            <person name="Cepeda A.J."/>
            <person name="Yan W."/>
            <person name="Fan B."/>
            <person name="Jiang Y."/>
            <person name="Adhikari A."/>
            <person name="Zheng C.-J."/>
            <person name="Schuster L."/>
            <person name="Cowan T.M."/>
            <person name="Smanski M.J."/>
            <person name="Chevrette M.G."/>
            <person name="De Carvalho L.P.S."/>
            <person name="Shen B."/>
        </authorList>
    </citation>
    <scope>NUCLEOTIDE SEQUENCE [LARGE SCALE GENOMIC DNA]</scope>
    <source>
        <strain evidence="1 2">NPDC046838</strain>
    </source>
</reference>
<comment type="caution">
    <text evidence="1">The sequence shown here is derived from an EMBL/GenBank/DDBJ whole genome shotgun (WGS) entry which is preliminary data.</text>
</comment>
<name>A0ABV3BXW1_9ACTN</name>
<dbReference type="RefSeq" id="WP_359356611.1">
    <property type="nucleotide sequence ID" value="NZ_JBEYXV010000022.1"/>
</dbReference>
<evidence type="ECO:0000313" key="2">
    <source>
        <dbReference type="Proteomes" id="UP001551176"/>
    </source>
</evidence>
<dbReference type="EMBL" id="JBEYXV010000022">
    <property type="protein sequence ID" value="MEU6825853.1"/>
    <property type="molecule type" value="Genomic_DNA"/>
</dbReference>